<reference evidence="1 2" key="1">
    <citation type="submission" date="2020-08" db="EMBL/GenBank/DDBJ databases">
        <title>Genomic Encyclopedia of Type Strains, Phase III (KMG-III): the genomes of soil and plant-associated and newly described type strains.</title>
        <authorList>
            <person name="Whitman W."/>
        </authorList>
    </citation>
    <scope>NUCLEOTIDE SEQUENCE [LARGE SCALE GENOMIC DNA]</scope>
    <source>
        <strain evidence="1 2">CECT 8075</strain>
    </source>
</reference>
<keyword evidence="2" id="KW-1185">Reference proteome</keyword>
<name>A0A7W5H8J5_9BACT</name>
<protein>
    <submittedName>
        <fullName evidence="1">Uncharacterized protein</fullName>
    </submittedName>
</protein>
<evidence type="ECO:0000313" key="1">
    <source>
        <dbReference type="EMBL" id="MBB3210757.1"/>
    </source>
</evidence>
<proteinExistence type="predicted"/>
<organism evidence="1 2">
    <name type="scientific">Aporhodopirellula rubra</name>
    <dbReference type="NCBI Taxonomy" id="980271"/>
    <lineage>
        <taxon>Bacteria</taxon>
        <taxon>Pseudomonadati</taxon>
        <taxon>Planctomycetota</taxon>
        <taxon>Planctomycetia</taxon>
        <taxon>Pirellulales</taxon>
        <taxon>Pirellulaceae</taxon>
        <taxon>Aporhodopirellula</taxon>
    </lineage>
</organism>
<dbReference type="Proteomes" id="UP000536179">
    <property type="component" value="Unassembled WGS sequence"/>
</dbReference>
<gene>
    <name evidence="1" type="ORF">FHS27_006605</name>
</gene>
<dbReference type="AlphaFoldDB" id="A0A7W5H8J5"/>
<dbReference type="RefSeq" id="WP_184310276.1">
    <property type="nucleotide sequence ID" value="NZ_JACHXU010000070.1"/>
</dbReference>
<dbReference type="EMBL" id="JACHXU010000070">
    <property type="protein sequence ID" value="MBB3210757.1"/>
    <property type="molecule type" value="Genomic_DNA"/>
</dbReference>
<sequence length="143" mass="15604">MNESFDIVPGTSVGPFRLGMSRSEIQALFKCPITSFFKTPDSTQRTDDFSLLGVDVHYGDDGSANYIEAHMPVQYNDVKHHLDGNLVTGSTVGQLREICELLGHPLVDFDCGFEIPALGLNVYSHDYVSDESSVDAISVMGSV</sequence>
<evidence type="ECO:0000313" key="2">
    <source>
        <dbReference type="Proteomes" id="UP000536179"/>
    </source>
</evidence>
<comment type="caution">
    <text evidence="1">The sequence shown here is derived from an EMBL/GenBank/DDBJ whole genome shotgun (WGS) entry which is preliminary data.</text>
</comment>
<accession>A0A7W5H8J5</accession>